<protein>
    <submittedName>
        <fullName evidence="1">Uncharacterized protein</fullName>
    </submittedName>
</protein>
<sequence>MPLCVPGVAPVGILFDTERGRLLAELLTRSAPNVTFHRAPSCALQADGLRFVGVRRLVSLCERTQAAGGDVLVTAGQPCPAGQRGCHSLQLPARSQWRALAALVTQLQLQRVLLADGGSDGKLVSELAARGVPAVDMTQKISRAGLTDSAGSLAVVQNRSALSAALRRLESAGVSAEQWFVPGLTAEPLTEEERRLLAGARLYTSQTGVESSAQLPHAPEGSDAADVALALDAIAAARGEDRGLTGPLEFDRQRNRVSSFVDVLLHRPAGSAAVAPRAGEWVPVAGLRGDQLLPPSVQYVLPSMLVPQLSGGAECGSGRLFLTGIDTVAGRRFHREFTVATAPRMLLMYGSAPYQLSVECANVTSELHCRDESGDTCLHLQHTFLTGADAHSILSRSRRSTSAFYPAAVTGRRSALPRRYRSGRAGYATSANQLGEFGSKRVRSGQFLAGVNRAGGYDAEPVPSAAPTVSTQHQEASQTYEVHHTSAPYPRRDTPNVYQGYTSLPQHPTHPTGLVPQVIPPRREYGGGPVLTKQEVLRVSLSDIFGCVGSVGGCGLCIQYFATNSATPPESCLAACALGIGGTCSGMVGSIVSQLLAA</sequence>
<dbReference type="EMBL" id="VIIS01002228">
    <property type="protein sequence ID" value="KAF0286788.1"/>
    <property type="molecule type" value="Genomic_DNA"/>
</dbReference>
<evidence type="ECO:0000313" key="2">
    <source>
        <dbReference type="Proteomes" id="UP000440578"/>
    </source>
</evidence>
<organism evidence="1 2">
    <name type="scientific">Amphibalanus amphitrite</name>
    <name type="common">Striped barnacle</name>
    <name type="synonym">Balanus amphitrite</name>
    <dbReference type="NCBI Taxonomy" id="1232801"/>
    <lineage>
        <taxon>Eukaryota</taxon>
        <taxon>Metazoa</taxon>
        <taxon>Ecdysozoa</taxon>
        <taxon>Arthropoda</taxon>
        <taxon>Crustacea</taxon>
        <taxon>Multicrustacea</taxon>
        <taxon>Cirripedia</taxon>
        <taxon>Thoracica</taxon>
        <taxon>Thoracicalcarea</taxon>
        <taxon>Balanomorpha</taxon>
        <taxon>Balanoidea</taxon>
        <taxon>Balanidae</taxon>
        <taxon>Amphibalaninae</taxon>
        <taxon>Amphibalanus</taxon>
    </lineage>
</organism>
<name>A0A6A4V7V7_AMPAM</name>
<accession>A0A6A4V7V7</accession>
<comment type="caution">
    <text evidence="1">The sequence shown here is derived from an EMBL/GenBank/DDBJ whole genome shotgun (WGS) entry which is preliminary data.</text>
</comment>
<proteinExistence type="predicted"/>
<dbReference type="AlphaFoldDB" id="A0A6A4V7V7"/>
<gene>
    <name evidence="1" type="ORF">FJT64_014724</name>
</gene>
<reference evidence="1 2" key="1">
    <citation type="submission" date="2019-07" db="EMBL/GenBank/DDBJ databases">
        <title>Draft genome assembly of a fouling barnacle, Amphibalanus amphitrite (Darwin, 1854): The first reference genome for Thecostraca.</title>
        <authorList>
            <person name="Kim W."/>
        </authorList>
    </citation>
    <scope>NUCLEOTIDE SEQUENCE [LARGE SCALE GENOMIC DNA]</scope>
    <source>
        <strain evidence="1">SNU_AA5</strain>
        <tissue evidence="1">Soma without cirri and trophi</tissue>
    </source>
</reference>
<keyword evidence="2" id="KW-1185">Reference proteome</keyword>
<dbReference type="Proteomes" id="UP000440578">
    <property type="component" value="Unassembled WGS sequence"/>
</dbReference>
<evidence type="ECO:0000313" key="1">
    <source>
        <dbReference type="EMBL" id="KAF0286788.1"/>
    </source>
</evidence>